<evidence type="ECO:0000256" key="1">
    <source>
        <dbReference type="ARBA" id="ARBA00023015"/>
    </source>
</evidence>
<evidence type="ECO:0000313" key="7">
    <source>
        <dbReference type="Proteomes" id="UP000565579"/>
    </source>
</evidence>
<dbReference type="InterPro" id="IPR023772">
    <property type="entry name" value="DNA-bd_HTH_TetR-type_CS"/>
</dbReference>
<dbReference type="PANTHER" id="PTHR30055:SF234">
    <property type="entry name" value="HTH-TYPE TRANSCRIPTIONAL REGULATOR BETI"/>
    <property type="match status" value="1"/>
</dbReference>
<dbReference type="RefSeq" id="WP_312903856.1">
    <property type="nucleotide sequence ID" value="NZ_BAAAXY010000149.1"/>
</dbReference>
<dbReference type="PROSITE" id="PS50977">
    <property type="entry name" value="HTH_TETR_2"/>
    <property type="match status" value="1"/>
</dbReference>
<dbReference type="InterPro" id="IPR009057">
    <property type="entry name" value="Homeodomain-like_sf"/>
</dbReference>
<proteinExistence type="predicted"/>
<dbReference type="GO" id="GO:0000976">
    <property type="term" value="F:transcription cis-regulatory region binding"/>
    <property type="evidence" value="ECO:0007669"/>
    <property type="project" value="TreeGrafter"/>
</dbReference>
<dbReference type="EMBL" id="JACHMI010000001">
    <property type="protein sequence ID" value="MBB6551699.1"/>
    <property type="molecule type" value="Genomic_DNA"/>
</dbReference>
<keyword evidence="3" id="KW-0804">Transcription</keyword>
<gene>
    <name evidence="6" type="ORF">HD593_006494</name>
</gene>
<dbReference type="AlphaFoldDB" id="A0A7X0U1R0"/>
<dbReference type="SUPFAM" id="SSF46689">
    <property type="entry name" value="Homeodomain-like"/>
    <property type="match status" value="1"/>
</dbReference>
<dbReference type="PANTHER" id="PTHR30055">
    <property type="entry name" value="HTH-TYPE TRANSCRIPTIONAL REGULATOR RUTR"/>
    <property type="match status" value="1"/>
</dbReference>
<name>A0A7X0U1R0_9ACTN</name>
<evidence type="ECO:0000259" key="5">
    <source>
        <dbReference type="PROSITE" id="PS50977"/>
    </source>
</evidence>
<keyword evidence="2 4" id="KW-0238">DNA-binding</keyword>
<sequence>MSLTLRQRNRLAAIHVIMDTAMDLFDERGYNAVTIDEIAAASGVSPRTFYRYFGTKEGLFTTDPFAMVGLDLYSAQLDPDDLPGTLKRLIGLFDESPGHSPWRGMRYVLEEPAVRAAVYGSLDEAAERLATQLRDRGDPPAKARVMARTFWFGVYFGSLEQWHLDGRSRPLLDYVLEGMAALTAVKTTRDSS</sequence>
<accession>A0A7X0U1R0</accession>
<evidence type="ECO:0000256" key="4">
    <source>
        <dbReference type="PROSITE-ProRule" id="PRU00335"/>
    </source>
</evidence>
<evidence type="ECO:0000256" key="2">
    <source>
        <dbReference type="ARBA" id="ARBA00023125"/>
    </source>
</evidence>
<evidence type="ECO:0000256" key="3">
    <source>
        <dbReference type="ARBA" id="ARBA00023163"/>
    </source>
</evidence>
<comment type="caution">
    <text evidence="6">The sequence shown here is derived from an EMBL/GenBank/DDBJ whole genome shotgun (WGS) entry which is preliminary data.</text>
</comment>
<evidence type="ECO:0000313" key="6">
    <source>
        <dbReference type="EMBL" id="MBB6551699.1"/>
    </source>
</evidence>
<dbReference type="Gene3D" id="1.10.357.10">
    <property type="entry name" value="Tetracycline Repressor, domain 2"/>
    <property type="match status" value="1"/>
</dbReference>
<dbReference type="PROSITE" id="PS01081">
    <property type="entry name" value="HTH_TETR_1"/>
    <property type="match status" value="1"/>
</dbReference>
<dbReference type="GO" id="GO:0003700">
    <property type="term" value="F:DNA-binding transcription factor activity"/>
    <property type="evidence" value="ECO:0007669"/>
    <property type="project" value="TreeGrafter"/>
</dbReference>
<dbReference type="InterPro" id="IPR001647">
    <property type="entry name" value="HTH_TetR"/>
</dbReference>
<feature type="domain" description="HTH tetR-type" evidence="5">
    <location>
        <begin position="11"/>
        <end position="71"/>
    </location>
</feature>
<organism evidence="6 7">
    <name type="scientific">Nonomuraea rubra</name>
    <dbReference type="NCBI Taxonomy" id="46180"/>
    <lineage>
        <taxon>Bacteria</taxon>
        <taxon>Bacillati</taxon>
        <taxon>Actinomycetota</taxon>
        <taxon>Actinomycetes</taxon>
        <taxon>Streptosporangiales</taxon>
        <taxon>Streptosporangiaceae</taxon>
        <taxon>Nonomuraea</taxon>
    </lineage>
</organism>
<dbReference type="PRINTS" id="PR00455">
    <property type="entry name" value="HTHTETR"/>
</dbReference>
<reference evidence="6 7" key="1">
    <citation type="submission" date="2020-08" db="EMBL/GenBank/DDBJ databases">
        <title>Sequencing the genomes of 1000 actinobacteria strains.</title>
        <authorList>
            <person name="Klenk H.-P."/>
        </authorList>
    </citation>
    <scope>NUCLEOTIDE SEQUENCE [LARGE SCALE GENOMIC DNA]</scope>
    <source>
        <strain evidence="6 7">DSM 43768</strain>
    </source>
</reference>
<feature type="DNA-binding region" description="H-T-H motif" evidence="4">
    <location>
        <begin position="34"/>
        <end position="53"/>
    </location>
</feature>
<keyword evidence="1" id="KW-0805">Transcription regulation</keyword>
<dbReference type="Pfam" id="PF00440">
    <property type="entry name" value="TetR_N"/>
    <property type="match status" value="1"/>
</dbReference>
<protein>
    <submittedName>
        <fullName evidence="6">AcrR family transcriptional regulator</fullName>
    </submittedName>
</protein>
<keyword evidence="7" id="KW-1185">Reference proteome</keyword>
<dbReference type="InterPro" id="IPR050109">
    <property type="entry name" value="HTH-type_TetR-like_transc_reg"/>
</dbReference>
<dbReference type="Proteomes" id="UP000565579">
    <property type="component" value="Unassembled WGS sequence"/>
</dbReference>